<dbReference type="Proteomes" id="UP001177003">
    <property type="component" value="Chromosome 1"/>
</dbReference>
<evidence type="ECO:0000313" key="3">
    <source>
        <dbReference type="Proteomes" id="UP001177003"/>
    </source>
</evidence>
<evidence type="ECO:0000313" key="2">
    <source>
        <dbReference type="EMBL" id="CAI9266758.1"/>
    </source>
</evidence>
<dbReference type="EMBL" id="OX465077">
    <property type="protein sequence ID" value="CAI9266758.1"/>
    <property type="molecule type" value="Genomic_DNA"/>
</dbReference>
<gene>
    <name evidence="2" type="ORF">LSALG_LOCUS7286</name>
</gene>
<feature type="region of interest" description="Disordered" evidence="1">
    <location>
        <begin position="187"/>
        <end position="209"/>
    </location>
</feature>
<reference evidence="2" key="1">
    <citation type="submission" date="2023-04" db="EMBL/GenBank/DDBJ databases">
        <authorList>
            <person name="Vijverberg K."/>
            <person name="Xiong W."/>
            <person name="Schranz E."/>
        </authorList>
    </citation>
    <scope>NUCLEOTIDE SEQUENCE</scope>
</reference>
<evidence type="ECO:0000256" key="1">
    <source>
        <dbReference type="SAM" id="MobiDB-lite"/>
    </source>
</evidence>
<keyword evidence="3" id="KW-1185">Reference proteome</keyword>
<accession>A0AA35VU47</accession>
<name>A0AA35VU47_LACSI</name>
<protein>
    <submittedName>
        <fullName evidence="2">Uncharacterized protein</fullName>
    </submittedName>
</protein>
<dbReference type="AlphaFoldDB" id="A0AA35VU47"/>
<feature type="compositionally biased region" description="Polar residues" evidence="1">
    <location>
        <begin position="187"/>
        <end position="196"/>
    </location>
</feature>
<organism evidence="2 3">
    <name type="scientific">Lactuca saligna</name>
    <name type="common">Willowleaf lettuce</name>
    <dbReference type="NCBI Taxonomy" id="75948"/>
    <lineage>
        <taxon>Eukaryota</taxon>
        <taxon>Viridiplantae</taxon>
        <taxon>Streptophyta</taxon>
        <taxon>Embryophyta</taxon>
        <taxon>Tracheophyta</taxon>
        <taxon>Spermatophyta</taxon>
        <taxon>Magnoliopsida</taxon>
        <taxon>eudicotyledons</taxon>
        <taxon>Gunneridae</taxon>
        <taxon>Pentapetalae</taxon>
        <taxon>asterids</taxon>
        <taxon>campanulids</taxon>
        <taxon>Asterales</taxon>
        <taxon>Asteraceae</taxon>
        <taxon>Cichorioideae</taxon>
        <taxon>Cichorieae</taxon>
        <taxon>Lactucinae</taxon>
        <taxon>Lactuca</taxon>
    </lineage>
</organism>
<sequence length="209" mass="23304">MIIAKKPEETVLPSQTGVFKKLKKKARPSCPAYTVKPHVTRKWVIFREVQEPVSPGSKRCQTEDMAIHISKKQRKKLQNLVINDESTEEEVNPEPPFPLLLNVEFFFLVITIIESLQVSATTPIVLSPPKVSSIETSHVQGTSIVLSATFETSTIDTSTTLPQFVSTPIDTHSPTFDNILDQPITSLFSSQSTEPPVTTEEIQTRTDDD</sequence>
<proteinExistence type="predicted"/>